<evidence type="ECO:0000256" key="9">
    <source>
        <dbReference type="ARBA" id="ARBA00022792"/>
    </source>
</evidence>
<feature type="transmembrane region" description="Helical" evidence="18">
    <location>
        <begin position="7"/>
        <end position="32"/>
    </location>
</feature>
<keyword evidence="9 18" id="KW-0999">Mitochondrion inner membrane</keyword>
<evidence type="ECO:0000256" key="16">
    <source>
        <dbReference type="ARBA" id="ARBA00023136"/>
    </source>
</evidence>
<evidence type="ECO:0000256" key="4">
    <source>
        <dbReference type="ARBA" id="ARBA00012944"/>
    </source>
</evidence>
<feature type="transmembrane region" description="Helical" evidence="18">
    <location>
        <begin position="189"/>
        <end position="209"/>
    </location>
</feature>
<comment type="subcellular location">
    <subcellularLocation>
        <location evidence="2 18">Mitochondrion inner membrane</location>
        <topology evidence="2 18">Multi-pass membrane protein</topology>
    </subcellularLocation>
</comment>
<evidence type="ECO:0000256" key="2">
    <source>
        <dbReference type="ARBA" id="ARBA00004448"/>
    </source>
</evidence>
<dbReference type="AlphaFoldDB" id="A0A5J6NHV3"/>
<dbReference type="EMBL" id="MK460228">
    <property type="protein sequence ID" value="QEX96213.1"/>
    <property type="molecule type" value="Genomic_DNA"/>
</dbReference>
<evidence type="ECO:0000259" key="19">
    <source>
        <dbReference type="Pfam" id="PF00361"/>
    </source>
</evidence>
<keyword evidence="14 18" id="KW-0830">Ubiquinone</keyword>
<evidence type="ECO:0000256" key="18">
    <source>
        <dbReference type="RuleBase" id="RU003403"/>
    </source>
</evidence>
<feature type="transmembrane region" description="Helical" evidence="18">
    <location>
        <begin position="69"/>
        <end position="95"/>
    </location>
</feature>
<evidence type="ECO:0000256" key="3">
    <source>
        <dbReference type="ARBA" id="ARBA00007012"/>
    </source>
</evidence>
<comment type="function">
    <text evidence="1">Core subunit of the mitochondrial membrane respiratory chain NADH dehydrogenase (Complex I) that is believed to belong to the minimal assembly required for catalysis. Complex I functions in the transfer of electrons from NADH to the respiratory chain. The immediate electron acceptor for the enzyme is believed to be ubiquinone.</text>
</comment>
<evidence type="ECO:0000256" key="17">
    <source>
        <dbReference type="ARBA" id="ARBA00049551"/>
    </source>
</evidence>
<name>A0A5J6NHV3_SPHTE</name>
<evidence type="ECO:0000256" key="12">
    <source>
        <dbReference type="ARBA" id="ARBA00022989"/>
    </source>
</evidence>
<evidence type="ECO:0000256" key="6">
    <source>
        <dbReference type="ARBA" id="ARBA00022448"/>
    </source>
</evidence>
<keyword evidence="12 18" id="KW-1133">Transmembrane helix</keyword>
<evidence type="ECO:0000256" key="8">
    <source>
        <dbReference type="ARBA" id="ARBA00022692"/>
    </source>
</evidence>
<sequence>MFMTSKVILFIMTLIMGMMLAFLSSSWFGVWVGLELNLLSFIPLIVMSSSSASVESGLKYFLVQACGSFVMLGSGVIFSSTSVSLISVLVLSLVLKSGGAPLHGWMPMVVSGMSWMAVGVLFSLQKLVPLALLWYLNSGSMSTIFALVIISSVVVGALGGINEMSLRKLLAFSSISHFGWLCLSMSGKAGIWLSYFLSYCLMVLTLIWVLSERQWFYMSQISSVSISSFFLISGAFMSLGGLPPMLGFFPKWGVLSNSVAGGAIYISLLAVVMSVVTLYYYIRTGMSLMLLTSGGQFTLKQLKFSEILILVINLLGMWGSGLMWVFSFSH</sequence>
<keyword evidence="6" id="KW-0813">Transport</keyword>
<proteinExistence type="inferred from homology"/>
<feature type="domain" description="NADH:quinone oxidoreductase/Mrp antiporter transmembrane" evidence="19">
    <location>
        <begin position="24"/>
        <end position="76"/>
    </location>
</feature>
<evidence type="ECO:0000256" key="11">
    <source>
        <dbReference type="ARBA" id="ARBA00022982"/>
    </source>
</evidence>
<evidence type="ECO:0000256" key="15">
    <source>
        <dbReference type="ARBA" id="ARBA00023128"/>
    </source>
</evidence>
<feature type="transmembrane region" description="Helical" evidence="18">
    <location>
        <begin position="262"/>
        <end position="282"/>
    </location>
</feature>
<organism evidence="20">
    <name type="scientific">Sphaeroma terebrans</name>
    <name type="common">Mangrove-boring isopod</name>
    <dbReference type="NCBI Taxonomy" id="180402"/>
    <lineage>
        <taxon>Eukaryota</taxon>
        <taxon>Metazoa</taxon>
        <taxon>Ecdysozoa</taxon>
        <taxon>Arthropoda</taxon>
        <taxon>Crustacea</taxon>
        <taxon>Multicrustacea</taxon>
        <taxon>Malacostraca</taxon>
        <taxon>Eumalacostraca</taxon>
        <taxon>Peracarida</taxon>
        <taxon>Isopoda</taxon>
        <taxon>Sphaeromatidae</taxon>
        <taxon>Sphaeroma</taxon>
    </lineage>
</organism>
<evidence type="ECO:0000256" key="1">
    <source>
        <dbReference type="ARBA" id="ARBA00003257"/>
    </source>
</evidence>
<feature type="transmembrane region" description="Helical" evidence="18">
    <location>
        <begin position="143"/>
        <end position="161"/>
    </location>
</feature>
<dbReference type="InterPro" id="IPR001750">
    <property type="entry name" value="ND/Mrp_TM"/>
</dbReference>
<feature type="transmembrane region" description="Helical" evidence="18">
    <location>
        <begin position="115"/>
        <end position="136"/>
    </location>
</feature>
<evidence type="ECO:0000256" key="7">
    <source>
        <dbReference type="ARBA" id="ARBA00022660"/>
    </source>
</evidence>
<keyword evidence="15 18" id="KW-0496">Mitochondrion</keyword>
<dbReference type="Pfam" id="PF00361">
    <property type="entry name" value="Proton_antipo_M"/>
    <property type="match status" value="2"/>
</dbReference>
<feature type="domain" description="NADH:quinone oxidoreductase/Mrp antiporter transmembrane" evidence="19">
    <location>
        <begin position="80"/>
        <end position="277"/>
    </location>
</feature>
<keyword evidence="10 18" id="KW-1278">Translocase</keyword>
<dbReference type="PRINTS" id="PR01436">
    <property type="entry name" value="NADHDHGNASE2"/>
</dbReference>
<evidence type="ECO:0000256" key="13">
    <source>
        <dbReference type="ARBA" id="ARBA00023027"/>
    </source>
</evidence>
<comment type="function">
    <text evidence="18">Core subunit of the mitochondrial membrane respiratory chain NADH dehydrogenase (Complex I) which catalyzes electron transfer from NADH through the respiratory chain, using ubiquinone as an electron acceptor. Essential for the catalytic activity and assembly of complex I.</text>
</comment>
<dbReference type="InterPro" id="IPR003917">
    <property type="entry name" value="NADH_UbQ_OxRdtase_chain2"/>
</dbReference>
<comment type="catalytic activity">
    <reaction evidence="17 18">
        <text>a ubiquinone + NADH + 5 H(+)(in) = a ubiquinol + NAD(+) + 4 H(+)(out)</text>
        <dbReference type="Rhea" id="RHEA:29091"/>
        <dbReference type="Rhea" id="RHEA-COMP:9565"/>
        <dbReference type="Rhea" id="RHEA-COMP:9566"/>
        <dbReference type="ChEBI" id="CHEBI:15378"/>
        <dbReference type="ChEBI" id="CHEBI:16389"/>
        <dbReference type="ChEBI" id="CHEBI:17976"/>
        <dbReference type="ChEBI" id="CHEBI:57540"/>
        <dbReference type="ChEBI" id="CHEBI:57945"/>
        <dbReference type="EC" id="7.1.1.2"/>
    </reaction>
</comment>
<dbReference type="InterPro" id="IPR050175">
    <property type="entry name" value="Complex_I_Subunit_2"/>
</dbReference>
<dbReference type="GO" id="GO:0005743">
    <property type="term" value="C:mitochondrial inner membrane"/>
    <property type="evidence" value="ECO:0007669"/>
    <property type="project" value="UniProtKB-SubCell"/>
</dbReference>
<feature type="transmembrane region" description="Helical" evidence="18">
    <location>
        <begin position="221"/>
        <end position="242"/>
    </location>
</feature>
<dbReference type="GO" id="GO:0006120">
    <property type="term" value="P:mitochondrial electron transport, NADH to ubiquinone"/>
    <property type="evidence" value="ECO:0007669"/>
    <property type="project" value="InterPro"/>
</dbReference>
<evidence type="ECO:0000256" key="10">
    <source>
        <dbReference type="ARBA" id="ARBA00022967"/>
    </source>
</evidence>
<evidence type="ECO:0000256" key="14">
    <source>
        <dbReference type="ARBA" id="ARBA00023075"/>
    </source>
</evidence>
<keyword evidence="11 18" id="KW-0249">Electron transport</keyword>
<dbReference type="GO" id="GO:0008137">
    <property type="term" value="F:NADH dehydrogenase (ubiquinone) activity"/>
    <property type="evidence" value="ECO:0007669"/>
    <property type="project" value="UniProtKB-EC"/>
</dbReference>
<evidence type="ECO:0000313" key="20">
    <source>
        <dbReference type="EMBL" id="QEX96213.1"/>
    </source>
</evidence>
<dbReference type="EC" id="7.1.1.2" evidence="4 18"/>
<keyword evidence="16 18" id="KW-0472">Membrane</keyword>
<geneLocation type="mitochondrion" evidence="20"/>
<reference evidence="20" key="1">
    <citation type="journal article" date="2019" name="Mitochondrial DNA Part B Resour">
        <title>Complete mitochondrial genome and the phylogenetic position of a wood-boring Isopod Sphaeroma terebrans (Crustacea, Isopod, Sphaeromatidae).</title>
        <authorList>
            <person name="Yang M."/>
            <person name="Gao T."/>
            <person name="Yan B."/>
            <person name="Chen X."/>
            <person name="Liu W."/>
        </authorList>
    </citation>
    <scope>NUCLEOTIDE SEQUENCE</scope>
</reference>
<keyword evidence="8 18" id="KW-0812">Transmembrane</keyword>
<accession>A0A5J6NHV3</accession>
<evidence type="ECO:0000256" key="5">
    <source>
        <dbReference type="ARBA" id="ARBA00021008"/>
    </source>
</evidence>
<dbReference type="PANTHER" id="PTHR46552:SF1">
    <property type="entry name" value="NADH-UBIQUINONE OXIDOREDUCTASE CHAIN 2"/>
    <property type="match status" value="1"/>
</dbReference>
<feature type="transmembrane region" description="Helical" evidence="18">
    <location>
        <begin position="38"/>
        <end position="62"/>
    </location>
</feature>
<dbReference type="PANTHER" id="PTHR46552">
    <property type="entry name" value="NADH-UBIQUINONE OXIDOREDUCTASE CHAIN 2"/>
    <property type="match status" value="1"/>
</dbReference>
<feature type="transmembrane region" description="Helical" evidence="18">
    <location>
        <begin position="307"/>
        <end position="326"/>
    </location>
</feature>
<gene>
    <name evidence="20" type="primary">ND2</name>
</gene>
<comment type="similarity">
    <text evidence="3 18">Belongs to the complex I subunit 2 family.</text>
</comment>
<protein>
    <recommendedName>
        <fullName evidence="5 18">NADH-ubiquinone oxidoreductase chain 2</fullName>
        <ecNumber evidence="4 18">7.1.1.2</ecNumber>
    </recommendedName>
</protein>
<keyword evidence="13 18" id="KW-0520">NAD</keyword>
<keyword evidence="7 18" id="KW-0679">Respiratory chain</keyword>